<dbReference type="PANTHER" id="PTHR38050">
    <property type="match status" value="1"/>
</dbReference>
<accession>A0ABT7EQY8</accession>
<keyword evidence="5 8" id="KW-0378">Hydrolase</keyword>
<evidence type="ECO:0000256" key="6">
    <source>
        <dbReference type="ARBA" id="ARBA00023277"/>
    </source>
</evidence>
<dbReference type="PANTHER" id="PTHR38050:SF2">
    <property type="entry name" value="FERULOYL ESTERASE C-RELATED"/>
    <property type="match status" value="1"/>
</dbReference>
<dbReference type="GO" id="GO:0016787">
    <property type="term" value="F:hydrolase activity"/>
    <property type="evidence" value="ECO:0007669"/>
    <property type="project" value="UniProtKB-KW"/>
</dbReference>
<evidence type="ECO:0000313" key="9">
    <source>
        <dbReference type="Proteomes" id="UP001231915"/>
    </source>
</evidence>
<evidence type="ECO:0000256" key="3">
    <source>
        <dbReference type="ARBA" id="ARBA00022651"/>
    </source>
</evidence>
<dbReference type="InterPro" id="IPR029058">
    <property type="entry name" value="AB_hydrolase_fold"/>
</dbReference>
<reference evidence="8 9" key="1">
    <citation type="submission" date="2023-05" db="EMBL/GenBank/DDBJ databases">
        <title>Pseudoalteromonas ardens sp. nov., Pseudoalteromonas obscura sp. nov., and Pseudoalteromonas umbrosa sp. nov., isolated from the coral Montipora capitata.</title>
        <authorList>
            <person name="Thomas E.M."/>
            <person name="Smith E.M."/>
            <person name="Papke E."/>
            <person name="Shlafstein M.D."/>
            <person name="Oline D.K."/>
            <person name="Videau P."/>
            <person name="Saw J.H."/>
            <person name="Strangman W.K."/>
            <person name="Ushijima B."/>
        </authorList>
    </citation>
    <scope>NUCLEOTIDE SEQUENCE [LARGE SCALE GENOMIC DNA]</scope>
    <source>
        <strain evidence="8 9">P94</strain>
    </source>
</reference>
<dbReference type="RefSeq" id="WP_284138326.1">
    <property type="nucleotide sequence ID" value="NZ_JASJUT010000011.1"/>
</dbReference>
<name>A0ABT7EQY8_9GAMM</name>
<evidence type="ECO:0000256" key="2">
    <source>
        <dbReference type="ARBA" id="ARBA00022525"/>
    </source>
</evidence>
<keyword evidence="6" id="KW-0119">Carbohydrate metabolism</keyword>
<organism evidence="8 9">
    <name type="scientific">Pseudoalteromonas obscura</name>
    <dbReference type="NCBI Taxonomy" id="3048491"/>
    <lineage>
        <taxon>Bacteria</taxon>
        <taxon>Pseudomonadati</taxon>
        <taxon>Pseudomonadota</taxon>
        <taxon>Gammaproteobacteria</taxon>
        <taxon>Alteromonadales</taxon>
        <taxon>Pseudoalteromonadaceae</taxon>
        <taxon>Pseudoalteromonas</taxon>
    </lineage>
</organism>
<keyword evidence="9" id="KW-1185">Reference proteome</keyword>
<dbReference type="Proteomes" id="UP001231915">
    <property type="component" value="Unassembled WGS sequence"/>
</dbReference>
<comment type="caution">
    <text evidence="8">The sequence shown here is derived from an EMBL/GenBank/DDBJ whole genome shotgun (WGS) entry which is preliminary data.</text>
</comment>
<dbReference type="EMBL" id="JASJUT010000011">
    <property type="protein sequence ID" value="MDK2597473.1"/>
    <property type="molecule type" value="Genomic_DNA"/>
</dbReference>
<evidence type="ECO:0000256" key="7">
    <source>
        <dbReference type="ARBA" id="ARBA00023326"/>
    </source>
</evidence>
<gene>
    <name evidence="8" type="ORF">QNM18_20650</name>
</gene>
<dbReference type="SUPFAM" id="SSF53474">
    <property type="entry name" value="alpha/beta-Hydrolases"/>
    <property type="match status" value="2"/>
</dbReference>
<keyword evidence="7" id="KW-0624">Polysaccharide degradation</keyword>
<dbReference type="PROSITE" id="PS51257">
    <property type="entry name" value="PROKAR_LIPOPROTEIN"/>
    <property type="match status" value="1"/>
</dbReference>
<keyword evidence="2" id="KW-0964">Secreted</keyword>
<evidence type="ECO:0000256" key="4">
    <source>
        <dbReference type="ARBA" id="ARBA00022729"/>
    </source>
</evidence>
<keyword evidence="3" id="KW-0858">Xylan degradation</keyword>
<evidence type="ECO:0000313" key="8">
    <source>
        <dbReference type="EMBL" id="MDK2597473.1"/>
    </source>
</evidence>
<comment type="subcellular location">
    <subcellularLocation>
        <location evidence="1">Secreted</location>
    </subcellularLocation>
</comment>
<evidence type="ECO:0000256" key="5">
    <source>
        <dbReference type="ARBA" id="ARBA00022801"/>
    </source>
</evidence>
<dbReference type="Gene3D" id="3.40.50.1820">
    <property type="entry name" value="alpha/beta hydrolase"/>
    <property type="match status" value="2"/>
</dbReference>
<keyword evidence="4" id="KW-0732">Signal</keyword>
<dbReference type="InterPro" id="IPR043595">
    <property type="entry name" value="FaeB/C/D"/>
</dbReference>
<sequence>MRIRFGLFMCVWLLQACSSGEEKHSEPHNANNASHESEQSVTRLTLDGHHYVIALPEAGLNPHKAYKLLLAFHGSGQSEVGMQSMTRFETFSDEYIVVYPKSKEVEWDEGCGCNIAARLKANDVNFVVKLIEKMHQEYNLLEGENYAVGYSQGALFSQNMLCKHSALFKAVASVGAPMSEQLSISCKITEPTHYLQIHGTADQVLPYDGMYDDNFPLISSPRAIELIAAQNKLNLDYTDIELSKSVKARVYQSEAGIHNLLVSIQSGGHQWAFSEYNTSREVLSFFSQHSQYPFAEGSALYTLDGQNYHVRTLGNENAAGDIVILPGANKFFHSDSAWAALIQPLLAQHSRVHVIDRLGSAWSSMTDTPSLARFAADLPSLLTLLEIEKVTFLAFANANLTTLMYLADPNPDVFVNGLVWADPDILTAHSIELYQSGSVAELRAYPALFIEHVDAGNWTEKTMQRLAIERAEIAALIPANYQSNMDWAYYDLVSQQRLEVEKQVTRIKEMMSYHDDLNTASVLESAITVPVSIIDGDFESHDIDLAHEDEKSALIKWQQEGGTWSKAIAYKTGGIYYPLNNASHQLFFEHPDTVIEAVLAIHQDQ</sequence>
<proteinExistence type="predicted"/>
<evidence type="ECO:0000256" key="1">
    <source>
        <dbReference type="ARBA" id="ARBA00004613"/>
    </source>
</evidence>
<protein>
    <submittedName>
        <fullName evidence="8">Alpha/beta hydrolase</fullName>
    </submittedName>
</protein>